<comment type="similarity">
    <text evidence="2">Belongs to the 'GDXG' lipolytic enzyme family.</text>
</comment>
<dbReference type="Gene3D" id="3.40.50.1820">
    <property type="entry name" value="alpha/beta hydrolase"/>
    <property type="match status" value="1"/>
</dbReference>
<protein>
    <submittedName>
        <fullName evidence="5">Hydrolase HL</fullName>
    </submittedName>
</protein>
<accession>A0A386R1B1</accession>
<dbReference type="GO" id="GO:0016787">
    <property type="term" value="F:hydrolase activity"/>
    <property type="evidence" value="ECO:0007669"/>
    <property type="project" value="UniProtKB-KW"/>
</dbReference>
<dbReference type="EMBL" id="MH746436">
    <property type="protein sequence ID" value="AYE56108.1"/>
    <property type="molecule type" value="mRNA"/>
</dbReference>
<feature type="domain" description="Alpha/beta hydrolase fold-3" evidence="4">
    <location>
        <begin position="78"/>
        <end position="290"/>
    </location>
</feature>
<name>A0A386R1B1_VINMI</name>
<proteinExistence type="evidence at transcript level"/>
<keyword evidence="3" id="KW-0017">Alkaloid metabolism</keyword>
<dbReference type="InterPro" id="IPR013094">
    <property type="entry name" value="AB_hydrolase_3"/>
</dbReference>
<evidence type="ECO:0000256" key="1">
    <source>
        <dbReference type="ARBA" id="ARBA00004913"/>
    </source>
</evidence>
<sequence>MATSTETSDEVLFELPPYIKIFKDGRVERLHSTPNVPPSLNDPETGVSWKDVPISSQVSARIYLPKIPESENKKLPILVYFHGAGFCLESAFKEFYHTYVKHFVAEAKAIAISVEFRLAPEHKLPTAYEDCWTGLQWVSSHFGLDNSALKNSIDKEAWIVNHGDFSRLYVSGDSTGANIVHNALLRAGKEELNGGVKILGGILNYPYFLISTSEKQSDYMENEYRAYWKLAYPEAPGGDDNPMINPTVDNAPDLAGYGCSRLLVSMVADEAREITLLYIEALKKSGWKGELDVADFEGDYFELFNLETEVSKNKLRRLTSFVK</sequence>
<reference evidence="5" key="1">
    <citation type="journal article" date="2019" name="Plant J.">
        <title>Completion of the canonical pathway for assembly of anticancer drugs vincristine/vinblastine in Catharanthus roseus.</title>
        <authorList>
            <person name="Qu Y."/>
            <person name="Safonova O."/>
            <person name="Luca V."/>
        </authorList>
    </citation>
    <scope>NUCLEOTIDE SEQUENCE</scope>
</reference>
<dbReference type="GO" id="GO:0009820">
    <property type="term" value="P:alkaloid metabolic process"/>
    <property type="evidence" value="ECO:0007669"/>
    <property type="project" value="UniProtKB-KW"/>
</dbReference>
<evidence type="ECO:0000313" key="5">
    <source>
        <dbReference type="EMBL" id="AYE56108.1"/>
    </source>
</evidence>
<dbReference type="SUPFAM" id="SSF53474">
    <property type="entry name" value="alpha/beta-Hydrolases"/>
    <property type="match status" value="1"/>
</dbReference>
<evidence type="ECO:0000256" key="2">
    <source>
        <dbReference type="ARBA" id="ARBA00010515"/>
    </source>
</evidence>
<dbReference type="AlphaFoldDB" id="A0A386R1B1"/>
<dbReference type="PANTHER" id="PTHR23024:SF551">
    <property type="entry name" value="2-HYDROXYISOFLAVANONE DEHYDRATASE-LIKE"/>
    <property type="match status" value="1"/>
</dbReference>
<keyword evidence="5" id="KW-0378">Hydrolase</keyword>
<gene>
    <name evidence="5" type="primary">HL</name>
</gene>
<organism evidence="5">
    <name type="scientific">Vinca minor</name>
    <name type="common">Common periwinkle</name>
    <dbReference type="NCBI Taxonomy" id="60093"/>
    <lineage>
        <taxon>Eukaryota</taxon>
        <taxon>Viridiplantae</taxon>
        <taxon>Streptophyta</taxon>
        <taxon>Embryophyta</taxon>
        <taxon>Tracheophyta</taxon>
        <taxon>Spermatophyta</taxon>
        <taxon>Magnoliopsida</taxon>
        <taxon>eudicotyledons</taxon>
        <taxon>Gunneridae</taxon>
        <taxon>Pentapetalae</taxon>
        <taxon>asterids</taxon>
        <taxon>lamiids</taxon>
        <taxon>Gentianales</taxon>
        <taxon>Apocynaceae</taxon>
        <taxon>Rauvolfioideae</taxon>
        <taxon>Vinceae</taxon>
        <taxon>Vincinae</taxon>
        <taxon>Vinca</taxon>
    </lineage>
</organism>
<evidence type="ECO:0000256" key="3">
    <source>
        <dbReference type="ARBA" id="ARBA00022589"/>
    </source>
</evidence>
<comment type="pathway">
    <text evidence="1">Alkaloid biosynthesis.</text>
</comment>
<dbReference type="Pfam" id="PF07859">
    <property type="entry name" value="Abhydrolase_3"/>
    <property type="match status" value="1"/>
</dbReference>
<dbReference type="InterPro" id="IPR029058">
    <property type="entry name" value="AB_hydrolase_fold"/>
</dbReference>
<dbReference type="InterPro" id="IPR050466">
    <property type="entry name" value="Carboxylest/Gibb_receptor"/>
</dbReference>
<evidence type="ECO:0000259" key="4">
    <source>
        <dbReference type="Pfam" id="PF07859"/>
    </source>
</evidence>
<dbReference type="PANTHER" id="PTHR23024">
    <property type="entry name" value="ARYLACETAMIDE DEACETYLASE"/>
    <property type="match status" value="1"/>
</dbReference>